<dbReference type="Gene3D" id="1.10.10.10">
    <property type="entry name" value="Winged helix-like DNA-binding domain superfamily/Winged helix DNA-binding domain"/>
    <property type="match status" value="1"/>
</dbReference>
<dbReference type="Gene3D" id="3.40.190.290">
    <property type="match status" value="1"/>
</dbReference>
<protein>
    <submittedName>
        <fullName evidence="7">LysR family transcriptional regulator</fullName>
    </submittedName>
</protein>
<keyword evidence="3" id="KW-0238">DNA-binding</keyword>
<dbReference type="Pfam" id="PF00126">
    <property type="entry name" value="HTH_1"/>
    <property type="match status" value="1"/>
</dbReference>
<evidence type="ECO:0000256" key="4">
    <source>
        <dbReference type="ARBA" id="ARBA00023163"/>
    </source>
</evidence>
<organism evidence="7 8">
    <name type="scientific">Variovorax guangxiensis</name>
    <dbReference type="NCBI Taxonomy" id="1775474"/>
    <lineage>
        <taxon>Bacteria</taxon>
        <taxon>Pseudomonadati</taxon>
        <taxon>Pseudomonadota</taxon>
        <taxon>Betaproteobacteria</taxon>
        <taxon>Burkholderiales</taxon>
        <taxon>Comamonadaceae</taxon>
        <taxon>Variovorax</taxon>
    </lineage>
</organism>
<sequence>MDWDNLRYFLELARSGTLMSAARRLEVDHTTVARRIQALEKEVGAPLFSRESGGHRLTEAGRRLQPQVEAMESAFQAVESTAPASQEGLSGLVRIGATEGFGTVVLAPQLALFAVRHPKLTIDLLAMPRLVHLSRREADIVISLERPARGPVVVAKLTDYTLRLYASKQYLSAHKPIRTREDLRGHTFISYVDDLLFSKELQYLDELHRPDAFALRSTSVLAQHSAVAAGAGIAVLPAFIAEHDTALRPVLPGQTNFTRTFWMSMPAETKHLARMQAVWNFLRETVQEQQPLLLLQPPGEENGASGPPQRPARPRKPPTP</sequence>
<reference evidence="7 8" key="1">
    <citation type="submission" date="2018-12" db="EMBL/GenBank/DDBJ databases">
        <title>The genome sequences of Variovorax guangxiensis DSM 27352.</title>
        <authorList>
            <person name="Gao J."/>
            <person name="Sun J."/>
        </authorList>
    </citation>
    <scope>NUCLEOTIDE SEQUENCE [LARGE SCALE GENOMIC DNA]</scope>
    <source>
        <strain evidence="7 8">DSM 27352</strain>
    </source>
</reference>
<accession>A0A3S0XEX5</accession>
<dbReference type="InterPro" id="IPR000847">
    <property type="entry name" value="LysR_HTH_N"/>
</dbReference>
<dbReference type="OrthoDB" id="570111at2"/>
<dbReference type="Pfam" id="PF03466">
    <property type="entry name" value="LysR_substrate"/>
    <property type="match status" value="1"/>
</dbReference>
<dbReference type="PANTHER" id="PTHR30537:SF3">
    <property type="entry name" value="TRANSCRIPTIONAL REGULATORY PROTEIN"/>
    <property type="match status" value="1"/>
</dbReference>
<dbReference type="EMBL" id="RXFT01000004">
    <property type="protein sequence ID" value="RUR67807.1"/>
    <property type="molecule type" value="Genomic_DNA"/>
</dbReference>
<dbReference type="GO" id="GO:0043565">
    <property type="term" value="F:sequence-specific DNA binding"/>
    <property type="evidence" value="ECO:0007669"/>
    <property type="project" value="TreeGrafter"/>
</dbReference>
<feature type="compositionally biased region" description="Low complexity" evidence="5">
    <location>
        <begin position="292"/>
        <end position="301"/>
    </location>
</feature>
<keyword evidence="2" id="KW-0805">Transcription regulation</keyword>
<gene>
    <name evidence="7" type="ORF">EJP67_12145</name>
</gene>
<evidence type="ECO:0000256" key="1">
    <source>
        <dbReference type="ARBA" id="ARBA00009437"/>
    </source>
</evidence>
<comment type="similarity">
    <text evidence="1">Belongs to the LysR transcriptional regulatory family.</text>
</comment>
<evidence type="ECO:0000256" key="2">
    <source>
        <dbReference type="ARBA" id="ARBA00023015"/>
    </source>
</evidence>
<dbReference type="InterPro" id="IPR036390">
    <property type="entry name" value="WH_DNA-bd_sf"/>
</dbReference>
<name>A0A3S0XEX5_9BURK</name>
<evidence type="ECO:0000259" key="6">
    <source>
        <dbReference type="PROSITE" id="PS50931"/>
    </source>
</evidence>
<dbReference type="InterPro" id="IPR036388">
    <property type="entry name" value="WH-like_DNA-bd_sf"/>
</dbReference>
<proteinExistence type="inferred from homology"/>
<dbReference type="InterPro" id="IPR005119">
    <property type="entry name" value="LysR_subst-bd"/>
</dbReference>
<dbReference type="PROSITE" id="PS50931">
    <property type="entry name" value="HTH_LYSR"/>
    <property type="match status" value="1"/>
</dbReference>
<dbReference type="GO" id="GO:0003700">
    <property type="term" value="F:DNA-binding transcription factor activity"/>
    <property type="evidence" value="ECO:0007669"/>
    <property type="project" value="InterPro"/>
</dbReference>
<dbReference type="SUPFAM" id="SSF53850">
    <property type="entry name" value="Periplasmic binding protein-like II"/>
    <property type="match status" value="1"/>
</dbReference>
<dbReference type="RefSeq" id="WP_126021962.1">
    <property type="nucleotide sequence ID" value="NZ_RXFT01000004.1"/>
</dbReference>
<dbReference type="InterPro" id="IPR058163">
    <property type="entry name" value="LysR-type_TF_proteobact-type"/>
</dbReference>
<dbReference type="AlphaFoldDB" id="A0A3S0XEX5"/>
<keyword evidence="4" id="KW-0804">Transcription</keyword>
<evidence type="ECO:0000256" key="3">
    <source>
        <dbReference type="ARBA" id="ARBA00023125"/>
    </source>
</evidence>
<dbReference type="SUPFAM" id="SSF46785">
    <property type="entry name" value="Winged helix' DNA-binding domain"/>
    <property type="match status" value="1"/>
</dbReference>
<dbReference type="PANTHER" id="PTHR30537">
    <property type="entry name" value="HTH-TYPE TRANSCRIPTIONAL REGULATOR"/>
    <property type="match status" value="1"/>
</dbReference>
<comment type="caution">
    <text evidence="7">The sequence shown here is derived from an EMBL/GenBank/DDBJ whole genome shotgun (WGS) entry which is preliminary data.</text>
</comment>
<feature type="region of interest" description="Disordered" evidence="5">
    <location>
        <begin position="292"/>
        <end position="320"/>
    </location>
</feature>
<dbReference type="Proteomes" id="UP000281118">
    <property type="component" value="Unassembled WGS sequence"/>
</dbReference>
<dbReference type="GO" id="GO:0006351">
    <property type="term" value="P:DNA-templated transcription"/>
    <property type="evidence" value="ECO:0007669"/>
    <property type="project" value="TreeGrafter"/>
</dbReference>
<evidence type="ECO:0000256" key="5">
    <source>
        <dbReference type="SAM" id="MobiDB-lite"/>
    </source>
</evidence>
<evidence type="ECO:0000313" key="8">
    <source>
        <dbReference type="Proteomes" id="UP000281118"/>
    </source>
</evidence>
<evidence type="ECO:0000313" key="7">
    <source>
        <dbReference type="EMBL" id="RUR67807.1"/>
    </source>
</evidence>
<feature type="domain" description="HTH lysR-type" evidence="6">
    <location>
        <begin position="1"/>
        <end position="58"/>
    </location>
</feature>